<reference evidence="2" key="1">
    <citation type="journal article" date="2002" name="Nature">
        <title>The genome sequence and structure of rice chromosome 1.</title>
        <authorList>
            <person name="Sasaki T."/>
            <person name="Matsumoto T."/>
            <person name="Yamamoto K."/>
            <person name="Sakata K."/>
            <person name="Baba T."/>
            <person name="Katayose Y."/>
            <person name="Wu J."/>
            <person name="Niimura Y."/>
            <person name="Cheng Z."/>
            <person name="Nagamura Y."/>
            <person name="Antonio B.A."/>
            <person name="Kanamori H."/>
            <person name="Hosokawa S."/>
            <person name="Masukawa M."/>
            <person name="Arikawa K."/>
            <person name="Chiden Y."/>
            <person name="Hayashi M."/>
            <person name="Okamoto M."/>
            <person name="Ando T."/>
            <person name="Aoki H."/>
            <person name="Arita K."/>
            <person name="Hamada M."/>
            <person name="Harada C."/>
            <person name="Hijishita S."/>
            <person name="Honda M."/>
            <person name="Ichikawa Y."/>
            <person name="Idonuma A."/>
            <person name="Iijima M."/>
            <person name="Ikeda M."/>
            <person name="Ikeno M."/>
            <person name="Itoh S."/>
            <person name="Itoh T."/>
            <person name="Itoh Y."/>
            <person name="Itoh Y."/>
            <person name="Iwabuchi A."/>
            <person name="Kamiya K."/>
            <person name="Karasawa W."/>
            <person name="Katagiri S."/>
            <person name="Kikuta A."/>
            <person name="Kobayashi N."/>
            <person name="Kono I."/>
            <person name="Machita K."/>
            <person name="Maehara T."/>
            <person name="Mizuno H."/>
            <person name="Mizubayashi T."/>
            <person name="Mukai Y."/>
            <person name="Nagasaki H."/>
            <person name="Nakashima M."/>
            <person name="Nakama Y."/>
            <person name="Nakamichi Y."/>
            <person name="Nakamura M."/>
            <person name="Namiki N."/>
            <person name="Negishi M."/>
            <person name="Ohta I."/>
            <person name="Ono N."/>
            <person name="Saji S."/>
            <person name="Sakai K."/>
            <person name="Shibata M."/>
            <person name="Shimokawa T."/>
            <person name="Shomura A."/>
            <person name="Song J."/>
            <person name="Takazaki Y."/>
            <person name="Terasawa K."/>
            <person name="Tsuji K."/>
            <person name="Waki K."/>
            <person name="Yamagata H."/>
            <person name="Yamane H."/>
            <person name="Yoshiki S."/>
            <person name="Yoshihara R."/>
            <person name="Yukawa K."/>
            <person name="Zhong H."/>
            <person name="Iwama H."/>
            <person name="Endo T."/>
            <person name="Ito H."/>
            <person name="Hahn J.H."/>
            <person name="Kim H.I."/>
            <person name="Eun M.Y."/>
            <person name="Yano M."/>
            <person name="Jiang J."/>
            <person name="Gojobori T."/>
        </authorList>
    </citation>
    <scope>NUCLEOTIDE SEQUENCE [LARGE SCALE GENOMIC DNA]</scope>
</reference>
<feature type="region of interest" description="Disordered" evidence="1">
    <location>
        <begin position="31"/>
        <end position="100"/>
    </location>
</feature>
<dbReference type="EMBL" id="AP003311">
    <property type="protein sequence ID" value="BAB40133.1"/>
    <property type="molecule type" value="Genomic_DNA"/>
</dbReference>
<proteinExistence type="predicted"/>
<evidence type="ECO:0000313" key="2">
    <source>
        <dbReference type="EMBL" id="BAB40133.1"/>
    </source>
</evidence>
<dbReference type="AlphaFoldDB" id="Q9ARN5"/>
<name>Q9ARN5_ORYSJ</name>
<protein>
    <submittedName>
        <fullName evidence="2">Uncharacterized protein</fullName>
    </submittedName>
</protein>
<accession>Q9ARN5</accession>
<feature type="compositionally biased region" description="Basic and acidic residues" evidence="1">
    <location>
        <begin position="65"/>
        <end position="76"/>
    </location>
</feature>
<evidence type="ECO:0000256" key="1">
    <source>
        <dbReference type="SAM" id="MobiDB-lite"/>
    </source>
</evidence>
<sequence length="184" mass="19915">MGIVTEDVDIDRVSVSQLGRNSKHINDAVFQTPSAQHLPQAIPTRSWPRTGGAARGWPEKTNPGDGDRKSVDERDLGAASPPHRLLPQPQPPQVRKKRDSTVEIGKVPLAGGGELAELFRRIAATASCCIPRRDNEEEEEATNHVSVLEIGPPAIEKGARGGRDCRTGKWKGRGERDGGIILVL</sequence>
<organism evidence="2">
    <name type="scientific">Oryza sativa subsp. japonica</name>
    <name type="common">Rice</name>
    <dbReference type="NCBI Taxonomy" id="39947"/>
    <lineage>
        <taxon>Eukaryota</taxon>
        <taxon>Viridiplantae</taxon>
        <taxon>Streptophyta</taxon>
        <taxon>Embryophyta</taxon>
        <taxon>Tracheophyta</taxon>
        <taxon>Spermatophyta</taxon>
        <taxon>Magnoliopsida</taxon>
        <taxon>Liliopsida</taxon>
        <taxon>Poales</taxon>
        <taxon>Poaceae</taxon>
        <taxon>BOP clade</taxon>
        <taxon>Oryzoideae</taxon>
        <taxon>Oryzeae</taxon>
        <taxon>Oryzinae</taxon>
        <taxon>Oryza</taxon>
        <taxon>Oryza sativa</taxon>
    </lineage>
</organism>
<gene>
    <name evidence="2" type="primary">P0024G09.38</name>
</gene>
<dbReference type="Proteomes" id="UP000817658">
    <property type="component" value="Chromosome 1"/>
</dbReference>